<dbReference type="Pfam" id="PF11157">
    <property type="entry name" value="DUF2937"/>
    <property type="match status" value="1"/>
</dbReference>
<dbReference type="RefSeq" id="WP_127904801.1">
    <property type="nucleotide sequence ID" value="NZ_RQXX01000001.1"/>
</dbReference>
<comment type="caution">
    <text evidence="2">The sequence shown here is derived from an EMBL/GenBank/DDBJ whole genome shotgun (WGS) entry which is preliminary data.</text>
</comment>
<dbReference type="AlphaFoldDB" id="A0A438AL12"/>
<keyword evidence="1" id="KW-0472">Membrane</keyword>
<sequence>MIRTLSYVGGFAGAVALSQFPEFSQQYLQRLSGALNELHVVVESFDTTAAAAGLDRDSALAELGGNAVSDEMRGTMSRAITRYDTLQEDYAHLVGAQPLERLVKPWYFSDGELIDDTLEDFRPAMPVTVEGLIFAGIGFVGGWIIIAFVLSGLRRILFGRRDYA</sequence>
<protein>
    <submittedName>
        <fullName evidence="2">DUF2937 family protein</fullName>
    </submittedName>
</protein>
<dbReference type="OrthoDB" id="193051at2"/>
<organism evidence="2 3">
    <name type="scientific">Mesobaculum littorinae</name>
    <dbReference type="NCBI Taxonomy" id="2486419"/>
    <lineage>
        <taxon>Bacteria</taxon>
        <taxon>Pseudomonadati</taxon>
        <taxon>Pseudomonadota</taxon>
        <taxon>Alphaproteobacteria</taxon>
        <taxon>Rhodobacterales</taxon>
        <taxon>Roseobacteraceae</taxon>
        <taxon>Mesobaculum</taxon>
    </lineage>
</organism>
<accession>A0A438AL12</accession>
<keyword evidence="1" id="KW-1133">Transmembrane helix</keyword>
<dbReference type="EMBL" id="RQXX01000001">
    <property type="protein sequence ID" value="RVV99359.1"/>
    <property type="molecule type" value="Genomic_DNA"/>
</dbReference>
<name>A0A438AL12_9RHOB</name>
<keyword evidence="1" id="KW-0812">Transmembrane</keyword>
<evidence type="ECO:0000313" key="3">
    <source>
        <dbReference type="Proteomes" id="UP000285908"/>
    </source>
</evidence>
<proteinExistence type="predicted"/>
<keyword evidence="3" id="KW-1185">Reference proteome</keyword>
<dbReference type="Proteomes" id="UP000285908">
    <property type="component" value="Unassembled WGS sequence"/>
</dbReference>
<feature type="transmembrane region" description="Helical" evidence="1">
    <location>
        <begin position="132"/>
        <end position="153"/>
    </location>
</feature>
<dbReference type="InterPro" id="IPR022584">
    <property type="entry name" value="DUF2937"/>
</dbReference>
<evidence type="ECO:0000313" key="2">
    <source>
        <dbReference type="EMBL" id="RVV99359.1"/>
    </source>
</evidence>
<evidence type="ECO:0000256" key="1">
    <source>
        <dbReference type="SAM" id="Phobius"/>
    </source>
</evidence>
<gene>
    <name evidence="2" type="ORF">EKE94_01310</name>
</gene>
<reference evidence="2 3" key="1">
    <citation type="submission" date="2018-11" db="EMBL/GenBank/DDBJ databases">
        <title>Mesobaculum littorinae gen. nov., sp. nov., isolated from Littorina scabra that represents a novel genus of the order Rhodobacteraceae.</title>
        <authorList>
            <person name="Li F."/>
        </authorList>
    </citation>
    <scope>NUCLEOTIDE SEQUENCE [LARGE SCALE GENOMIC DNA]</scope>
    <source>
        <strain evidence="2 3">M0103</strain>
    </source>
</reference>